<comment type="caution">
    <text evidence="2">The sequence shown here is derived from an EMBL/GenBank/DDBJ whole genome shotgun (WGS) entry which is preliminary data.</text>
</comment>
<dbReference type="GO" id="GO:0016787">
    <property type="term" value="F:hydrolase activity"/>
    <property type="evidence" value="ECO:0007669"/>
    <property type="project" value="UniProtKB-KW"/>
</dbReference>
<dbReference type="Proteomes" id="UP001215956">
    <property type="component" value="Unassembled WGS sequence"/>
</dbReference>
<evidence type="ECO:0000313" key="3">
    <source>
        <dbReference type="Proteomes" id="UP001215956"/>
    </source>
</evidence>
<accession>A0ABT5XDD7</accession>
<organism evidence="2 3">
    <name type="scientific">Candidatus Methanocrinis alkalitolerans</name>
    <dbReference type="NCBI Taxonomy" id="3033395"/>
    <lineage>
        <taxon>Archaea</taxon>
        <taxon>Methanobacteriati</taxon>
        <taxon>Methanobacteriota</taxon>
        <taxon>Stenosarchaea group</taxon>
        <taxon>Methanomicrobia</taxon>
        <taxon>Methanotrichales</taxon>
        <taxon>Methanotrichaceae</taxon>
        <taxon>Methanocrinis</taxon>
    </lineage>
</organism>
<dbReference type="InterPro" id="IPR023214">
    <property type="entry name" value="HAD_sf"/>
</dbReference>
<evidence type="ECO:0000256" key="1">
    <source>
        <dbReference type="ARBA" id="ARBA00022967"/>
    </source>
</evidence>
<gene>
    <name evidence="2" type="ORF">P0O24_03915</name>
</gene>
<evidence type="ECO:0000313" key="2">
    <source>
        <dbReference type="EMBL" id="MDF0592725.1"/>
    </source>
</evidence>
<keyword evidence="1" id="KW-1278">Translocase</keyword>
<dbReference type="PANTHER" id="PTHR43520:SF8">
    <property type="entry name" value="P-TYPE CU(+) TRANSPORTER"/>
    <property type="match status" value="1"/>
</dbReference>
<dbReference type="PRINTS" id="PR00119">
    <property type="entry name" value="CATATPASE"/>
</dbReference>
<reference evidence="2 3" key="1">
    <citation type="submission" date="2023-03" db="EMBL/GenBank/DDBJ databases">
        <title>Whole genome sequencing of Methanotrichaceae archaeon M04Ac.</title>
        <authorList>
            <person name="Khomyakova M.A."/>
            <person name="Merkel A.Y."/>
            <person name="Slobodkin A.I."/>
        </authorList>
    </citation>
    <scope>NUCLEOTIDE SEQUENCE [LARGE SCALE GENOMIC DNA]</scope>
    <source>
        <strain evidence="2 3">M04Ac</strain>
    </source>
</reference>
<dbReference type="InterPro" id="IPR036412">
    <property type="entry name" value="HAD-like_sf"/>
</dbReference>
<dbReference type="PANTHER" id="PTHR43520">
    <property type="entry name" value="ATP7, ISOFORM B"/>
    <property type="match status" value="1"/>
</dbReference>
<dbReference type="SUPFAM" id="SSF56784">
    <property type="entry name" value="HAD-like"/>
    <property type="match status" value="1"/>
</dbReference>
<dbReference type="RefSeq" id="WP_316968432.1">
    <property type="nucleotide sequence ID" value="NZ_JARFPL010000009.1"/>
</dbReference>
<protein>
    <submittedName>
        <fullName evidence="2">HAD family hydrolase</fullName>
    </submittedName>
</protein>
<keyword evidence="2" id="KW-0378">Hydrolase</keyword>
<sequence>MARNLAVIFDVAGTMLEMYRVAKDISRDLLMEGIFTMELVMEKGGRALVIPHLDPEEVMKTPAETTLAEFFRGRERNVTISCSSTPVSDDEARSLLLNSEVEVASLQETLAAVSARCPGFYYTSGLIVDVEAGGVSHSVSTGGRPFPEVEAVLEEMEEMGADIYVASGDSRRSLSSLTGWGGISEERIYPASRPRRKEEIVTDLKRDYGMVVMVGDGLNDRYALKAADLGVLTVQQDSRPPKELLEAADEVIYDIRELPDLVRGRILDHRKDLRS</sequence>
<name>A0ABT5XDD7_9EURY</name>
<dbReference type="EMBL" id="JARFPL010000009">
    <property type="protein sequence ID" value="MDF0592725.1"/>
    <property type="molecule type" value="Genomic_DNA"/>
</dbReference>
<proteinExistence type="predicted"/>
<dbReference type="Gene3D" id="3.40.50.1000">
    <property type="entry name" value="HAD superfamily/HAD-like"/>
    <property type="match status" value="1"/>
</dbReference>
<keyword evidence="3" id="KW-1185">Reference proteome</keyword>
<dbReference type="Pfam" id="PF00702">
    <property type="entry name" value="Hydrolase"/>
    <property type="match status" value="1"/>
</dbReference>